<comment type="caution">
    <text evidence="2">The sequence shown here is derived from an EMBL/GenBank/DDBJ whole genome shotgun (WGS) entry which is preliminary data.</text>
</comment>
<name>A0ABD2PYL2_9PLAT</name>
<dbReference type="Gene3D" id="3.30.420.10">
    <property type="entry name" value="Ribonuclease H-like superfamily/Ribonuclease H"/>
    <property type="match status" value="1"/>
</dbReference>
<protein>
    <recommendedName>
        <fullName evidence="1">Tc1-like transposase DDE domain-containing protein</fullName>
    </recommendedName>
</protein>
<organism evidence="2 3">
    <name type="scientific">Cichlidogyrus casuarinus</name>
    <dbReference type="NCBI Taxonomy" id="1844966"/>
    <lineage>
        <taxon>Eukaryota</taxon>
        <taxon>Metazoa</taxon>
        <taxon>Spiralia</taxon>
        <taxon>Lophotrochozoa</taxon>
        <taxon>Platyhelminthes</taxon>
        <taxon>Monogenea</taxon>
        <taxon>Monopisthocotylea</taxon>
        <taxon>Dactylogyridea</taxon>
        <taxon>Ancyrocephalidae</taxon>
        <taxon>Cichlidogyrus</taxon>
    </lineage>
</organism>
<dbReference type="Proteomes" id="UP001626550">
    <property type="component" value="Unassembled WGS sequence"/>
</dbReference>
<feature type="domain" description="Tc1-like transposase DDE" evidence="1">
    <location>
        <begin position="10"/>
        <end position="77"/>
    </location>
</feature>
<dbReference type="EMBL" id="JBJKFK010001666">
    <property type="protein sequence ID" value="KAL3312515.1"/>
    <property type="molecule type" value="Genomic_DNA"/>
</dbReference>
<accession>A0ABD2PYL2</accession>
<sequence length="85" mass="9879">MITQFNHILWLDELKRGQRINLVRLYQDRAPCHAAPSSVTFYAAYGIVWEKFPPYSPDLNPIENLNAQVKRLVEEHANTGRGSRR</sequence>
<dbReference type="InterPro" id="IPR036397">
    <property type="entry name" value="RNaseH_sf"/>
</dbReference>
<proteinExistence type="predicted"/>
<reference evidence="2 3" key="1">
    <citation type="submission" date="2024-11" db="EMBL/GenBank/DDBJ databases">
        <title>Adaptive evolution of stress response genes in parasites aligns with host niche diversity.</title>
        <authorList>
            <person name="Hahn C."/>
            <person name="Resl P."/>
        </authorList>
    </citation>
    <scope>NUCLEOTIDE SEQUENCE [LARGE SCALE GENOMIC DNA]</scope>
    <source>
        <strain evidence="2">EGGRZ-B1_66</strain>
        <tissue evidence="2">Body</tissue>
    </source>
</reference>
<dbReference type="InterPro" id="IPR038717">
    <property type="entry name" value="Tc1-like_DDE_dom"/>
</dbReference>
<dbReference type="Pfam" id="PF13358">
    <property type="entry name" value="DDE_3"/>
    <property type="match status" value="1"/>
</dbReference>
<dbReference type="AlphaFoldDB" id="A0ABD2PYL2"/>
<evidence type="ECO:0000313" key="3">
    <source>
        <dbReference type="Proteomes" id="UP001626550"/>
    </source>
</evidence>
<evidence type="ECO:0000259" key="1">
    <source>
        <dbReference type="Pfam" id="PF13358"/>
    </source>
</evidence>
<gene>
    <name evidence="2" type="ORF">Ciccas_008889</name>
</gene>
<keyword evidence="3" id="KW-1185">Reference proteome</keyword>
<evidence type="ECO:0000313" key="2">
    <source>
        <dbReference type="EMBL" id="KAL3312515.1"/>
    </source>
</evidence>